<dbReference type="EMBL" id="VBQZ03000017">
    <property type="protein sequence ID" value="MXQ83396.1"/>
    <property type="molecule type" value="Genomic_DNA"/>
</dbReference>
<protein>
    <submittedName>
        <fullName evidence="2">Uncharacterized protein</fullName>
    </submittedName>
</protein>
<evidence type="ECO:0000256" key="1">
    <source>
        <dbReference type="SAM" id="MobiDB-lite"/>
    </source>
</evidence>
<feature type="compositionally biased region" description="Polar residues" evidence="1">
    <location>
        <begin position="1"/>
        <end position="10"/>
    </location>
</feature>
<reference evidence="2" key="1">
    <citation type="submission" date="2019-10" db="EMBL/GenBank/DDBJ databases">
        <title>The sequence and de novo assembly of the wild yak genome.</title>
        <authorList>
            <person name="Liu Y."/>
        </authorList>
    </citation>
    <scope>NUCLEOTIDE SEQUENCE [LARGE SCALE GENOMIC DNA]</scope>
    <source>
        <strain evidence="2">WY2019</strain>
    </source>
</reference>
<accession>A0A6B0R4J4</accession>
<comment type="caution">
    <text evidence="2">The sequence shown here is derived from an EMBL/GenBank/DDBJ whole genome shotgun (WGS) entry which is preliminary data.</text>
</comment>
<keyword evidence="3" id="KW-1185">Reference proteome</keyword>
<feature type="region of interest" description="Disordered" evidence="1">
    <location>
        <begin position="1"/>
        <end position="52"/>
    </location>
</feature>
<dbReference type="Proteomes" id="UP000322234">
    <property type="component" value="Unassembled WGS sequence"/>
</dbReference>
<proteinExistence type="predicted"/>
<evidence type="ECO:0000313" key="2">
    <source>
        <dbReference type="EMBL" id="MXQ83396.1"/>
    </source>
</evidence>
<sequence>MAPFSIQSGKETSEERGRPLQTSLSICYSPGPGSTKPEASIMADRGSHKGDPFTHLKNQIQNDSNRVPVVLKSLVVEEPPGRKAWTCHPLGSMALEQSLLLSGLHFLAEHRRNSSPQGVAPEIRFKRHVQTNLQPINLYEETDLPRNKEVHVIPPGLRLAALNNQELTFWLWLDESTGWSKQLPVLYVGSVLECSILPAHETPIPPASSCPFLMELDTKTGIELGEQCAAITVHCGFLEEKPVGSQTKLKKDVEGTYRMFGKTQEVGTPKHHWKAFLGTTTTQSDMGTMDFDFPFSVLGAGADFRQWIGPECSSGTITSVLLTCSPAKWPFDVYQDLCRKAMSRELRMRKDKMFMAVLGPKLVVERSFCETAALFI</sequence>
<name>A0A6B0R4J4_9CETA</name>
<gene>
    <name evidence="2" type="ORF">E5288_WYG014519</name>
</gene>
<organism evidence="2 3">
    <name type="scientific">Bos mutus</name>
    <name type="common">wild yak</name>
    <dbReference type="NCBI Taxonomy" id="72004"/>
    <lineage>
        <taxon>Eukaryota</taxon>
        <taxon>Metazoa</taxon>
        <taxon>Chordata</taxon>
        <taxon>Craniata</taxon>
        <taxon>Vertebrata</taxon>
        <taxon>Euteleostomi</taxon>
        <taxon>Mammalia</taxon>
        <taxon>Eutheria</taxon>
        <taxon>Laurasiatheria</taxon>
        <taxon>Artiodactyla</taxon>
        <taxon>Ruminantia</taxon>
        <taxon>Pecora</taxon>
        <taxon>Bovidae</taxon>
        <taxon>Bovinae</taxon>
        <taxon>Bos</taxon>
    </lineage>
</organism>
<dbReference type="AlphaFoldDB" id="A0A6B0R4J4"/>
<evidence type="ECO:0000313" key="3">
    <source>
        <dbReference type="Proteomes" id="UP000322234"/>
    </source>
</evidence>